<dbReference type="Pfam" id="PF02383">
    <property type="entry name" value="Syja_N"/>
    <property type="match status" value="1"/>
</dbReference>
<gene>
    <name evidence="3" type="ORF">HII12_005004</name>
</gene>
<sequence length="951" mass="109641">MSSDRLGVYLFPEILVTLAIPFLADIGVNQILGSLNRSTLSSSILSTLRLSEINVQSTTHADYQQDEFDEAKNGTTKYPAIMLINAGEWRGFGHLCRERFEIDCVLGYAKIGKGYILLGTATTDVEDMPKILEIQDILVMPLEYEAALRAIKKHKKKTGVIGRKKRRLSQMAKRKHEELAVLGEHFNVLQGADFADKVSSSEDDEDDDEEENMKDKGEEKIASSGSEGNIDNVLAGTNHNKEQSERRVGKDPKTEKCKFWFGTESVEKAEQRCRPLVGQQDEKAVANDLCGYSDTFSSQKDSDMETLRKTEPLLSIKFKKTKQNSRKGKKRLRKAMKDEQRRIERKFCKETRRIFKQGGFYLSWEADIWRGSLKIDECTGRLCTEEKNASLDHKEPEFLWNKHLLEPFKELEKPESNPRIVAKVVRGFVGAVNMRMVDNKQKERLGKMILVSRRSAKRNGMRYLRRGIDDKGHVANFVETTQIVALMDDKSTHIHQGAHWCWFSYKILRGSIPVFFYQDPSKLQPRPEVQRSISENREKFKRHFEHLRDIYGEESAITCISLVDKSGKEREVGRLYEKLAQEQNIPFVWFDFHKECAGLQFGNVARLYGDDTVKSTAERQKYLSSVGDTQNGMFRINCIDCLDRTNIVVKSICERVLKKQLCDQKLELTEAQSFRHRYLGIWANQGDYLSSQYASTNAMKGDFTRSEKRRYTGVVNDGIISLVRFYHGFVTDYYTQVVIDFLLGNEQSDVFERYDSVLDNFDPNAEREKELVQTLRAEKIAKSVSNMYSEEIIGVWWILVNKKDMDPFVLGEGLLVLTSRSAIIDCPKVSGDEFGSSMVAEHQIWEIPLEDVRLVKYGSYYTDVRSRHARRPSRNMGCELVWGPSSKPSRLRLRFPSGWRKNRKKSMLKLLMKVFFNSSFIHCDIVDLQSAQKHTAVWDLISYRLRRLIWG</sequence>
<dbReference type="Proteomes" id="UP000568158">
    <property type="component" value="Unassembled WGS sequence"/>
</dbReference>
<dbReference type="PANTHER" id="PTHR45662:SF7">
    <property type="entry name" value="SACI DOMAIN PROTEIN (AFU_ORTHOLOGUE AFUA_1G15890)"/>
    <property type="match status" value="1"/>
</dbReference>
<evidence type="ECO:0000259" key="2">
    <source>
        <dbReference type="PROSITE" id="PS50275"/>
    </source>
</evidence>
<evidence type="ECO:0000256" key="1">
    <source>
        <dbReference type="SAM" id="MobiDB-lite"/>
    </source>
</evidence>
<evidence type="ECO:0000313" key="3">
    <source>
        <dbReference type="EMBL" id="KAF6006605.1"/>
    </source>
</evidence>
<name>A0A8H6B7R4_DEKBR</name>
<feature type="region of interest" description="Disordered" evidence="1">
    <location>
        <begin position="197"/>
        <end position="250"/>
    </location>
</feature>
<feature type="compositionally biased region" description="Acidic residues" evidence="1">
    <location>
        <begin position="201"/>
        <end position="212"/>
    </location>
</feature>
<dbReference type="InterPro" id="IPR002013">
    <property type="entry name" value="SAC_dom"/>
</dbReference>
<feature type="domain" description="SAC" evidence="2">
    <location>
        <begin position="351"/>
        <end position="695"/>
    </location>
</feature>
<dbReference type="GO" id="GO:0005783">
    <property type="term" value="C:endoplasmic reticulum"/>
    <property type="evidence" value="ECO:0007669"/>
    <property type="project" value="TreeGrafter"/>
</dbReference>
<comment type="caution">
    <text evidence="3">The sequence shown here is derived from an EMBL/GenBank/DDBJ whole genome shotgun (WGS) entry which is preliminary data.</text>
</comment>
<proteinExistence type="predicted"/>
<feature type="compositionally biased region" description="Basic and acidic residues" evidence="1">
    <location>
        <begin position="239"/>
        <end position="250"/>
    </location>
</feature>
<protein>
    <recommendedName>
        <fullName evidence="2">SAC domain-containing protein</fullName>
    </recommendedName>
</protein>
<dbReference type="GO" id="GO:0046856">
    <property type="term" value="P:phosphatidylinositol dephosphorylation"/>
    <property type="evidence" value="ECO:0007669"/>
    <property type="project" value="TreeGrafter"/>
</dbReference>
<reference evidence="3 4" key="1">
    <citation type="journal article" date="2020" name="Appl. Microbiol. Biotechnol.">
        <title>Targeted gene deletion in Brettanomyces bruxellensis with an expression-free CRISPR-Cas9 system.</title>
        <authorList>
            <person name="Varela C."/>
            <person name="Bartel C."/>
            <person name="Onetto C."/>
            <person name="Borneman A."/>
        </authorList>
    </citation>
    <scope>NUCLEOTIDE SEQUENCE [LARGE SCALE GENOMIC DNA]</scope>
    <source>
        <strain evidence="3 4">AWRI1613</strain>
    </source>
</reference>
<accession>A0A8H6B7R4</accession>
<dbReference type="PROSITE" id="PS50275">
    <property type="entry name" value="SAC"/>
    <property type="match status" value="1"/>
</dbReference>
<organism evidence="3 4">
    <name type="scientific">Dekkera bruxellensis</name>
    <name type="common">Brettanomyces custersii</name>
    <dbReference type="NCBI Taxonomy" id="5007"/>
    <lineage>
        <taxon>Eukaryota</taxon>
        <taxon>Fungi</taxon>
        <taxon>Dikarya</taxon>
        <taxon>Ascomycota</taxon>
        <taxon>Saccharomycotina</taxon>
        <taxon>Pichiomycetes</taxon>
        <taxon>Pichiales</taxon>
        <taxon>Pichiaceae</taxon>
        <taxon>Brettanomyces</taxon>
    </lineage>
</organism>
<dbReference type="GO" id="GO:0034593">
    <property type="term" value="F:phosphatidylinositol bisphosphate phosphatase activity"/>
    <property type="evidence" value="ECO:0007669"/>
    <property type="project" value="UniProtKB-ARBA"/>
</dbReference>
<dbReference type="PANTHER" id="PTHR45662">
    <property type="entry name" value="PHOSPHATIDYLINOSITIDE PHOSPHATASE SAC1"/>
    <property type="match status" value="1"/>
</dbReference>
<dbReference type="EMBL" id="JABCYN010000049">
    <property type="protein sequence ID" value="KAF6006605.1"/>
    <property type="molecule type" value="Genomic_DNA"/>
</dbReference>
<dbReference type="GO" id="GO:0043812">
    <property type="term" value="F:phosphatidylinositol-4-phosphate phosphatase activity"/>
    <property type="evidence" value="ECO:0007669"/>
    <property type="project" value="TreeGrafter"/>
</dbReference>
<evidence type="ECO:0000313" key="4">
    <source>
        <dbReference type="Proteomes" id="UP000568158"/>
    </source>
</evidence>
<dbReference type="AlphaFoldDB" id="A0A8H6B7R4"/>